<accession>A0A4R9FM23</accession>
<protein>
    <submittedName>
        <fullName evidence="2">Poly-gamma-glutamate system protein</fullName>
    </submittedName>
</protein>
<sequence length="370" mass="41367">MKGMYWRSSPRSVGYYLVFGIFSLFVLYLVETCKQETVQPHFEKKLQAAKIALQAFQEIRKIRLERNKEIRSDFDPSGYGLIGEFFTPVTSNLGVLRAKQISINPNFAALVLDYLIKAGVQKGDTVAVAFSGSFPALNICVYAAAKVLDLRVVSISSLSSSQWGANDPEFLWVDMERELEKRNILPYRSLALSLGGVEDRALGIPKEGISFLERAALRNSKPLLKSSSYSDSLEERRRLYESVLPISQYKAYINVGGGTVSVGSKSGSREFVPGLNLKLPIVSKSRDSLMKDFSKEGVPVLHLVSIESIAKENGFPTSLKEVPLPGEGKIFKDLEYNRWLVLFALVCELALLYVFFKTDSFLEEDKDQSL</sequence>
<keyword evidence="3" id="KW-1185">Reference proteome</keyword>
<gene>
    <name evidence="2" type="primary">pgsW</name>
    <name evidence="2" type="ORF">EHO59_16200</name>
</gene>
<keyword evidence="1" id="KW-1133">Transmembrane helix</keyword>
<dbReference type="NCBIfam" id="TIGR04332">
    <property type="entry name" value="gamma_Glu_sys"/>
    <property type="match status" value="1"/>
</dbReference>
<dbReference type="InterPro" id="IPR027602">
    <property type="entry name" value="PGA_system"/>
</dbReference>
<keyword evidence="1" id="KW-0812">Transmembrane</keyword>
<evidence type="ECO:0000313" key="3">
    <source>
        <dbReference type="Proteomes" id="UP000297453"/>
    </source>
</evidence>
<name>A0A4R9FM23_9LEPT</name>
<evidence type="ECO:0000313" key="2">
    <source>
        <dbReference type="EMBL" id="TGJ99402.1"/>
    </source>
</evidence>
<dbReference type="Proteomes" id="UP000297453">
    <property type="component" value="Unassembled WGS sequence"/>
</dbReference>
<organism evidence="2 3">
    <name type="scientific">Leptospira semungkisensis</name>
    <dbReference type="NCBI Taxonomy" id="2484985"/>
    <lineage>
        <taxon>Bacteria</taxon>
        <taxon>Pseudomonadati</taxon>
        <taxon>Spirochaetota</taxon>
        <taxon>Spirochaetia</taxon>
        <taxon>Leptospirales</taxon>
        <taxon>Leptospiraceae</taxon>
        <taxon>Leptospira</taxon>
    </lineage>
</organism>
<comment type="caution">
    <text evidence="2">The sequence shown here is derived from an EMBL/GenBank/DDBJ whole genome shotgun (WGS) entry which is preliminary data.</text>
</comment>
<keyword evidence="1" id="KW-0472">Membrane</keyword>
<dbReference type="EMBL" id="RQEP01000019">
    <property type="protein sequence ID" value="TGJ99402.1"/>
    <property type="molecule type" value="Genomic_DNA"/>
</dbReference>
<dbReference type="AlphaFoldDB" id="A0A4R9FM23"/>
<proteinExistence type="predicted"/>
<dbReference type="OrthoDB" id="6233025at2"/>
<evidence type="ECO:0000256" key="1">
    <source>
        <dbReference type="SAM" id="Phobius"/>
    </source>
</evidence>
<feature type="transmembrane region" description="Helical" evidence="1">
    <location>
        <begin position="339"/>
        <end position="356"/>
    </location>
</feature>
<reference evidence="2" key="1">
    <citation type="journal article" date="2019" name="PLoS Negl. Trop. Dis.">
        <title>Revisiting the worldwide diversity of Leptospira species in the environment.</title>
        <authorList>
            <person name="Vincent A.T."/>
            <person name="Schiettekatte O."/>
            <person name="Bourhy P."/>
            <person name="Veyrier F.J."/>
            <person name="Picardeau M."/>
        </authorList>
    </citation>
    <scope>NUCLEOTIDE SEQUENCE [LARGE SCALE GENOMIC DNA]</scope>
    <source>
        <strain evidence="2">SSS9</strain>
    </source>
</reference>
<feature type="transmembrane region" description="Helical" evidence="1">
    <location>
        <begin position="12"/>
        <end position="30"/>
    </location>
</feature>